<dbReference type="InterPro" id="IPR036513">
    <property type="entry name" value="STAS_dom_sf"/>
</dbReference>
<dbReference type="Proteomes" id="UP000019141">
    <property type="component" value="Unassembled WGS sequence"/>
</dbReference>
<dbReference type="CDD" id="cd07041">
    <property type="entry name" value="STAS_RsbR_RsbS_like"/>
    <property type="match status" value="1"/>
</dbReference>
<name>W4LK98_ENTF1</name>
<feature type="domain" description="STAS" evidence="1">
    <location>
        <begin position="1"/>
        <end position="93"/>
    </location>
</feature>
<dbReference type="EMBL" id="AZHW01000565">
    <property type="protein sequence ID" value="ETW98319.1"/>
    <property type="molecule type" value="Genomic_DNA"/>
</dbReference>
<dbReference type="PANTHER" id="PTHR33745">
    <property type="entry name" value="RSBT ANTAGONIST PROTEIN RSBS-RELATED"/>
    <property type="match status" value="1"/>
</dbReference>
<dbReference type="PATRIC" id="fig|1429438.4.peg.3765"/>
<gene>
    <name evidence="2" type="ORF">ETSY1_19295</name>
</gene>
<proteinExistence type="predicted"/>
<accession>W4LK98</accession>
<dbReference type="AlphaFoldDB" id="W4LK98"/>
<dbReference type="SUPFAM" id="SSF52091">
    <property type="entry name" value="SpoIIaa-like"/>
    <property type="match status" value="1"/>
</dbReference>
<evidence type="ECO:0000259" key="1">
    <source>
        <dbReference type="PROSITE" id="PS50801"/>
    </source>
</evidence>
<dbReference type="Gene3D" id="3.30.750.24">
    <property type="entry name" value="STAS domain"/>
    <property type="match status" value="1"/>
</dbReference>
<dbReference type="PROSITE" id="PS50801">
    <property type="entry name" value="STAS"/>
    <property type="match status" value="1"/>
</dbReference>
<evidence type="ECO:0000313" key="3">
    <source>
        <dbReference type="Proteomes" id="UP000019141"/>
    </source>
</evidence>
<comment type="caution">
    <text evidence="2">The sequence shown here is derived from an EMBL/GenBank/DDBJ whole genome shotgun (WGS) entry which is preliminary data.</text>
</comment>
<dbReference type="InterPro" id="IPR051932">
    <property type="entry name" value="Bact_StressResp_Reg"/>
</dbReference>
<dbReference type="InterPro" id="IPR002645">
    <property type="entry name" value="STAS_dom"/>
</dbReference>
<evidence type="ECO:0000313" key="2">
    <source>
        <dbReference type="EMBL" id="ETW98319.1"/>
    </source>
</evidence>
<reference evidence="2 3" key="1">
    <citation type="journal article" date="2014" name="Nature">
        <title>An environmental bacterial taxon with a large and distinct metabolic repertoire.</title>
        <authorList>
            <person name="Wilson M.C."/>
            <person name="Mori T."/>
            <person name="Ruckert C."/>
            <person name="Uria A.R."/>
            <person name="Helf M.J."/>
            <person name="Takada K."/>
            <person name="Gernert C."/>
            <person name="Steffens U.A."/>
            <person name="Heycke N."/>
            <person name="Schmitt S."/>
            <person name="Rinke C."/>
            <person name="Helfrich E.J."/>
            <person name="Brachmann A.O."/>
            <person name="Gurgui C."/>
            <person name="Wakimoto T."/>
            <person name="Kracht M."/>
            <person name="Crusemann M."/>
            <person name="Hentschel U."/>
            <person name="Abe I."/>
            <person name="Matsunaga S."/>
            <person name="Kalinowski J."/>
            <person name="Takeyama H."/>
            <person name="Piel J."/>
        </authorList>
    </citation>
    <scope>NUCLEOTIDE SEQUENCE [LARGE SCALE GENOMIC DNA]</scope>
    <source>
        <strain evidence="3">TSY1</strain>
    </source>
</reference>
<keyword evidence="3" id="KW-1185">Reference proteome</keyword>
<protein>
    <recommendedName>
        <fullName evidence="1">STAS domain-containing protein</fullName>
    </recommendedName>
</protein>
<sequence length="131" mass="14200">MKIPILRLGNILLASIQVDLTDQDALEFQSDMLRMVTETDASGVVIDITALDVVDSFLAQTFNDIATMVQLLGAEVVLCGMQPAVAVTLVEMGRQLVGVETALNLDRGMEKINLRLKARQGSAPKEDRDDG</sequence>
<organism evidence="2 3">
    <name type="scientific">Entotheonella factor</name>
    <dbReference type="NCBI Taxonomy" id="1429438"/>
    <lineage>
        <taxon>Bacteria</taxon>
        <taxon>Pseudomonadati</taxon>
        <taxon>Nitrospinota/Tectimicrobiota group</taxon>
        <taxon>Candidatus Tectimicrobiota</taxon>
        <taxon>Candidatus Entotheonellia</taxon>
        <taxon>Candidatus Entotheonellales</taxon>
        <taxon>Candidatus Entotheonellaceae</taxon>
        <taxon>Candidatus Entotheonella</taxon>
    </lineage>
</organism>
<dbReference type="Pfam" id="PF01740">
    <property type="entry name" value="STAS"/>
    <property type="match status" value="1"/>
</dbReference>
<dbReference type="PANTHER" id="PTHR33745:SF1">
    <property type="entry name" value="RSBT ANTAGONIST PROTEIN RSBS"/>
    <property type="match status" value="1"/>
</dbReference>
<dbReference type="HOGENOM" id="CLU_138490_0_0_7"/>